<organism evidence="5 6">
    <name type="scientific">Methanogenium marinum</name>
    <dbReference type="NCBI Taxonomy" id="348610"/>
    <lineage>
        <taxon>Archaea</taxon>
        <taxon>Methanobacteriati</taxon>
        <taxon>Methanobacteriota</taxon>
        <taxon>Stenosarchaea group</taxon>
        <taxon>Methanomicrobia</taxon>
        <taxon>Methanomicrobiales</taxon>
        <taxon>Methanomicrobiaceae</taxon>
        <taxon>Methanogenium</taxon>
    </lineage>
</organism>
<dbReference type="Gene3D" id="1.20.200.10">
    <property type="entry name" value="Fumarase/aspartase (Central domain)"/>
    <property type="match status" value="1"/>
</dbReference>
<dbReference type="CDD" id="cd01359">
    <property type="entry name" value="Argininosuccinate_lyase"/>
    <property type="match status" value="1"/>
</dbReference>
<evidence type="ECO:0000259" key="4">
    <source>
        <dbReference type="Pfam" id="PF14698"/>
    </source>
</evidence>
<evidence type="ECO:0000313" key="6">
    <source>
        <dbReference type="Proteomes" id="UP001143747"/>
    </source>
</evidence>
<dbReference type="PANTHER" id="PTHR43814:SF1">
    <property type="entry name" value="ARGININOSUCCINATE LYASE"/>
    <property type="match status" value="1"/>
</dbReference>
<dbReference type="Pfam" id="PF00206">
    <property type="entry name" value="Lyase_1"/>
    <property type="match status" value="1"/>
</dbReference>
<dbReference type="GO" id="GO:0042450">
    <property type="term" value="P:L-arginine biosynthetic process via ornithine"/>
    <property type="evidence" value="ECO:0007669"/>
    <property type="project" value="UniProtKB-UniRule"/>
</dbReference>
<dbReference type="GO" id="GO:0004056">
    <property type="term" value="F:argininosuccinate lyase activity"/>
    <property type="evidence" value="ECO:0007669"/>
    <property type="project" value="UniProtKB-UniRule"/>
</dbReference>
<comment type="caution">
    <text evidence="5">The sequence shown here is derived from an EMBL/GenBank/DDBJ whole genome shotgun (WGS) entry which is preliminary data.</text>
</comment>
<dbReference type="InterPro" id="IPR024083">
    <property type="entry name" value="Fumarase/histidase_N"/>
</dbReference>
<evidence type="ECO:0000259" key="3">
    <source>
        <dbReference type="Pfam" id="PF00206"/>
    </source>
</evidence>
<comment type="catalytic activity">
    <reaction evidence="1">
        <text>2-(N(omega)-L-arginino)succinate = fumarate + L-arginine</text>
        <dbReference type="Rhea" id="RHEA:24020"/>
        <dbReference type="ChEBI" id="CHEBI:29806"/>
        <dbReference type="ChEBI" id="CHEBI:32682"/>
        <dbReference type="ChEBI" id="CHEBI:57472"/>
        <dbReference type="EC" id="4.3.2.1"/>
    </reaction>
</comment>
<accession>A0A9Q4KNP2</accession>
<gene>
    <name evidence="1 5" type="primary">argH</name>
    <name evidence="5" type="ORF">L0665_03995</name>
</gene>
<keyword evidence="6" id="KW-1185">Reference proteome</keyword>
<dbReference type="InterPro" id="IPR000362">
    <property type="entry name" value="Fumarate_lyase_fam"/>
</dbReference>
<dbReference type="PANTHER" id="PTHR43814">
    <property type="entry name" value="ARGININOSUCCINATE LYASE"/>
    <property type="match status" value="1"/>
</dbReference>
<dbReference type="SUPFAM" id="SSF48557">
    <property type="entry name" value="L-aspartase-like"/>
    <property type="match status" value="1"/>
</dbReference>
<dbReference type="RefSeq" id="WP_274924420.1">
    <property type="nucleotide sequence ID" value="NZ_JAKELO010000002.1"/>
</dbReference>
<dbReference type="HAMAP" id="MF_00006">
    <property type="entry name" value="Arg_succ_lyase"/>
    <property type="match status" value="1"/>
</dbReference>
<keyword evidence="1" id="KW-0055">Arginine biosynthesis</keyword>
<reference evidence="5" key="1">
    <citation type="submission" date="2022-01" db="EMBL/GenBank/DDBJ databases">
        <title>Draft genome of Methanogenium marinum DSM 15558.</title>
        <authorList>
            <person name="Chen S.-C."/>
            <person name="You Y.-T."/>
        </authorList>
    </citation>
    <scope>NUCLEOTIDE SEQUENCE</scope>
    <source>
        <strain evidence="5">DSM 15558</strain>
    </source>
</reference>
<comment type="subcellular location">
    <subcellularLocation>
        <location evidence="1">Cytoplasm</location>
    </subcellularLocation>
</comment>
<dbReference type="Pfam" id="PF14698">
    <property type="entry name" value="ASL_C2"/>
    <property type="match status" value="1"/>
</dbReference>
<dbReference type="Proteomes" id="UP001143747">
    <property type="component" value="Unassembled WGS sequence"/>
</dbReference>
<proteinExistence type="inferred from homology"/>
<dbReference type="InterPro" id="IPR022761">
    <property type="entry name" value="Fumarate_lyase_N"/>
</dbReference>
<keyword evidence="1" id="KW-0963">Cytoplasm</keyword>
<dbReference type="EC" id="4.3.2.1" evidence="1 2"/>
<dbReference type="NCBIfam" id="TIGR00838">
    <property type="entry name" value="argH"/>
    <property type="match status" value="1"/>
</dbReference>
<dbReference type="PRINTS" id="PR00145">
    <property type="entry name" value="ARGSUCLYASE"/>
</dbReference>
<comment type="similarity">
    <text evidence="1">Belongs to the lyase 1 family. Argininosuccinate lyase subfamily.</text>
</comment>
<dbReference type="PRINTS" id="PR00149">
    <property type="entry name" value="FUMRATELYASE"/>
</dbReference>
<evidence type="ECO:0000256" key="1">
    <source>
        <dbReference type="HAMAP-Rule" id="MF_00006"/>
    </source>
</evidence>
<dbReference type="InterPro" id="IPR029419">
    <property type="entry name" value="Arg_succ_lyase_C"/>
</dbReference>
<feature type="domain" description="Fumarate lyase N-terminal" evidence="3">
    <location>
        <begin position="9"/>
        <end position="303"/>
    </location>
</feature>
<protein>
    <recommendedName>
        <fullName evidence="1 2">Argininosuccinate lyase</fullName>
        <shortName evidence="1">ASAL</shortName>
        <ecNumber evidence="1 2">4.3.2.1</ecNumber>
    </recommendedName>
    <alternativeName>
        <fullName evidence="1">Arginosuccinase</fullName>
    </alternativeName>
</protein>
<keyword evidence="1" id="KW-0028">Amino-acid biosynthesis</keyword>
<name>A0A9Q4KNP2_9EURY</name>
<dbReference type="Gene3D" id="1.10.40.30">
    <property type="entry name" value="Fumarase/aspartase (C-terminal domain)"/>
    <property type="match status" value="1"/>
</dbReference>
<feature type="domain" description="Argininosuccinate lyase C-terminal" evidence="4">
    <location>
        <begin position="366"/>
        <end position="437"/>
    </location>
</feature>
<sequence length="494" mass="53993">MSSDPVRRGRLTGGRPAEVAAFLSSMDADRWIADADIRVDVAHLLMLDRQGIIEREASSAVMAALLGMYENGVPETVFDDEYEDVHAGIEACLIAASGMDKGGRLHMGRSRNDEVATCIRIRLREELLSHLEGLANLRAALLEQAANHTETVMPGFTHLQHAQPTTLGHYLMAYEQALSRDFERLVDAYIRVNRSPLGAAAFASTGYPIDREMTAELLGFTDLMLNTMDAVSARDFVIETASACTILMSTLSRMAEEIVLWSSSFVRFVTLDDAYCSTSSIMPQKKNPDTAEIMRGKSGVVAGAFTAAFTAVKGLPMSYNRDLQDVTPSLWRAVSESGACVGIACGIISTATFNTDRMREEAGRGFSTATELADVLVREFGLPFREAHNIIGRAIRSGVIDLIVLEAAAQELSGISLVERGLTEERIKEALDVDVSVRMRSAPGGPAPETVAGAITMRNLALEEDRIWVRSEQKRLQDAEDTMIREARKLVDKI</sequence>
<evidence type="ECO:0000256" key="2">
    <source>
        <dbReference type="NCBIfam" id="TIGR00838"/>
    </source>
</evidence>
<dbReference type="InterPro" id="IPR009049">
    <property type="entry name" value="Argininosuccinate_lyase"/>
</dbReference>
<dbReference type="FunFam" id="1.20.200.10:FF:000015">
    <property type="entry name" value="argininosuccinate lyase isoform X2"/>
    <property type="match status" value="1"/>
</dbReference>
<dbReference type="AlphaFoldDB" id="A0A9Q4KNP2"/>
<evidence type="ECO:0000313" key="5">
    <source>
        <dbReference type="EMBL" id="MDE4907773.1"/>
    </source>
</evidence>
<comment type="pathway">
    <text evidence="1">Amino-acid biosynthesis; L-arginine biosynthesis; L-arginine from L-ornithine and carbamoyl phosphate: step 3/3.</text>
</comment>
<dbReference type="Gene3D" id="1.10.275.10">
    <property type="entry name" value="Fumarase/aspartase (N-terminal domain)"/>
    <property type="match status" value="1"/>
</dbReference>
<dbReference type="EMBL" id="JAKELO010000002">
    <property type="protein sequence ID" value="MDE4907773.1"/>
    <property type="molecule type" value="Genomic_DNA"/>
</dbReference>
<dbReference type="GO" id="GO:0005829">
    <property type="term" value="C:cytosol"/>
    <property type="evidence" value="ECO:0007669"/>
    <property type="project" value="TreeGrafter"/>
</dbReference>
<keyword evidence="1 5" id="KW-0456">Lyase</keyword>
<dbReference type="InterPro" id="IPR008948">
    <property type="entry name" value="L-Aspartase-like"/>
</dbReference>